<keyword evidence="4" id="KW-0645">Protease</keyword>
<feature type="chain" id="PRO_5047180591" evidence="2">
    <location>
        <begin position="27"/>
        <end position="256"/>
    </location>
</feature>
<dbReference type="InterPro" id="IPR001254">
    <property type="entry name" value="Trypsin_dom"/>
</dbReference>
<feature type="signal peptide" evidence="2">
    <location>
        <begin position="1"/>
        <end position="26"/>
    </location>
</feature>
<dbReference type="SUPFAM" id="SSF50494">
    <property type="entry name" value="Trypsin-like serine proteases"/>
    <property type="match status" value="1"/>
</dbReference>
<evidence type="ECO:0000313" key="5">
    <source>
        <dbReference type="Proteomes" id="UP001304298"/>
    </source>
</evidence>
<evidence type="ECO:0000256" key="2">
    <source>
        <dbReference type="SAM" id="SignalP"/>
    </source>
</evidence>
<comment type="caution">
    <text evidence="4">The sequence shown here is derived from an EMBL/GenBank/DDBJ whole genome shotgun (WGS) entry which is preliminary data.</text>
</comment>
<evidence type="ECO:0000256" key="1">
    <source>
        <dbReference type="ARBA" id="ARBA00022729"/>
    </source>
</evidence>
<dbReference type="InterPro" id="IPR018114">
    <property type="entry name" value="TRYPSIN_HIS"/>
</dbReference>
<sequence>MANKFLRSAVLAGASLLVLGTGVAVGANSTADDAYAASAPVVTKPTAPAKPTTPTLAPAPRSAPQPVGALFANGSHFCSASVVHSDAGDLVLTAAHCVKDGMTFAPGYHDGVAPLGTWTVTDVAVADGWTSSADPDLDFAFLTVSQPGNTASLESLTGANTLGIAQGFDHEITLTGYPDSTDSPVVCTGETTRSDTYQQRVACPGFPDGTSGGPWVTNGVVIGVIGGYQLGGDTPDVSYSAYFDDDIQKLYASVTG</sequence>
<dbReference type="InterPro" id="IPR050966">
    <property type="entry name" value="Glutamyl_endopeptidase"/>
</dbReference>
<feature type="domain" description="Peptidase S1" evidence="3">
    <location>
        <begin position="67"/>
        <end position="228"/>
    </location>
</feature>
<dbReference type="GO" id="GO:0008233">
    <property type="term" value="F:peptidase activity"/>
    <property type="evidence" value="ECO:0007669"/>
    <property type="project" value="UniProtKB-KW"/>
</dbReference>
<reference evidence="4 5" key="1">
    <citation type="submission" date="2023-12" db="EMBL/GenBank/DDBJ databases">
        <title>Amycolatopsis sp. V23-08.</title>
        <authorList>
            <person name="Somphong A."/>
        </authorList>
    </citation>
    <scope>NUCLEOTIDE SEQUENCE [LARGE SCALE GENOMIC DNA]</scope>
    <source>
        <strain evidence="4 5">V23-08</strain>
    </source>
</reference>
<dbReference type="PROSITE" id="PS00134">
    <property type="entry name" value="TRYPSIN_HIS"/>
    <property type="match status" value="1"/>
</dbReference>
<keyword evidence="4" id="KW-0378">Hydrolase</keyword>
<dbReference type="InterPro" id="IPR043504">
    <property type="entry name" value="Peptidase_S1_PA_chymotrypsin"/>
</dbReference>
<dbReference type="Pfam" id="PF00089">
    <property type="entry name" value="Trypsin"/>
    <property type="match status" value="1"/>
</dbReference>
<organism evidence="4 5">
    <name type="scientific">Amycolatopsis heterodermiae</name>
    <dbReference type="NCBI Taxonomy" id="3110235"/>
    <lineage>
        <taxon>Bacteria</taxon>
        <taxon>Bacillati</taxon>
        <taxon>Actinomycetota</taxon>
        <taxon>Actinomycetes</taxon>
        <taxon>Pseudonocardiales</taxon>
        <taxon>Pseudonocardiaceae</taxon>
        <taxon>Amycolatopsis</taxon>
    </lineage>
</organism>
<proteinExistence type="predicted"/>
<evidence type="ECO:0000259" key="3">
    <source>
        <dbReference type="Pfam" id="PF00089"/>
    </source>
</evidence>
<dbReference type="Gene3D" id="2.40.10.10">
    <property type="entry name" value="Trypsin-like serine proteases"/>
    <property type="match status" value="2"/>
</dbReference>
<keyword evidence="5" id="KW-1185">Reference proteome</keyword>
<dbReference type="RefSeq" id="WP_323332146.1">
    <property type="nucleotide sequence ID" value="NZ_JAYFSI010000009.1"/>
</dbReference>
<dbReference type="EMBL" id="JAYFSI010000009">
    <property type="protein sequence ID" value="MEA5364391.1"/>
    <property type="molecule type" value="Genomic_DNA"/>
</dbReference>
<dbReference type="InterPro" id="IPR009003">
    <property type="entry name" value="Peptidase_S1_PA"/>
</dbReference>
<name>A0ABU5RDP7_9PSEU</name>
<protein>
    <submittedName>
        <fullName evidence="4">Serine protease</fullName>
    </submittedName>
</protein>
<dbReference type="Proteomes" id="UP001304298">
    <property type="component" value="Unassembled WGS sequence"/>
</dbReference>
<keyword evidence="1 2" id="KW-0732">Signal</keyword>
<gene>
    <name evidence="4" type="ORF">VA596_33010</name>
</gene>
<accession>A0ABU5RDP7</accession>
<dbReference type="GO" id="GO:0006508">
    <property type="term" value="P:proteolysis"/>
    <property type="evidence" value="ECO:0007669"/>
    <property type="project" value="UniProtKB-KW"/>
</dbReference>
<dbReference type="PANTHER" id="PTHR15462">
    <property type="entry name" value="SERINE PROTEASE"/>
    <property type="match status" value="1"/>
</dbReference>
<evidence type="ECO:0000313" key="4">
    <source>
        <dbReference type="EMBL" id="MEA5364391.1"/>
    </source>
</evidence>